<accession>A0AC61U1U5</accession>
<sequence>MSTPAEVLATLQRTDSAAPRITCHDDLPGPTAGERVELSARVPGNWVSKAANALQEEWDIEPGSVVHLAMRPHWRLAYWAWAIWSVGAVLDLDGEGSPDPVVTDDPARLPRDGPAVLVTRAALARSAGVPLPRRGHGRGGRPVHPRRPLRGHGRSRRVMTSPCAWPGRRRAMRTSAPRAPPRRRGRGSSSSTRRSRPSCARPSPCGRRRARWSSTRVRPTSRHSPAGQTPRASPPDRRAVAVTPSAAVARQLLERISRSRACHVTLPT</sequence>
<proteinExistence type="predicted"/>
<dbReference type="EMBL" id="CP087977">
    <property type="protein sequence ID" value="UUZ43996.1"/>
    <property type="molecule type" value="Genomic_DNA"/>
</dbReference>
<dbReference type="Proteomes" id="UP001059663">
    <property type="component" value="Chromosome"/>
</dbReference>
<evidence type="ECO:0000313" key="2">
    <source>
        <dbReference type="Proteomes" id="UP001059663"/>
    </source>
</evidence>
<protein>
    <submittedName>
        <fullName evidence="1">Uncharacterized protein</fullName>
    </submittedName>
</protein>
<organism evidence="1 2">
    <name type="scientific">Janibacter limosus</name>
    <dbReference type="NCBI Taxonomy" id="53458"/>
    <lineage>
        <taxon>Bacteria</taxon>
        <taxon>Bacillati</taxon>
        <taxon>Actinomycetota</taxon>
        <taxon>Actinomycetes</taxon>
        <taxon>Micrococcales</taxon>
        <taxon>Intrasporangiaceae</taxon>
        <taxon>Janibacter</taxon>
    </lineage>
</organism>
<reference evidence="1" key="1">
    <citation type="submission" date="2021-11" db="EMBL/GenBank/DDBJ databases">
        <title>Study of the species diversity of bacterial strains isolated from a unique natural object - Shulgan-Tash cave (Bashkiria).</title>
        <authorList>
            <person name="Sazanova A.L."/>
            <person name="Chirak E.R."/>
            <person name="Safronova V.I."/>
        </authorList>
    </citation>
    <scope>NUCLEOTIDE SEQUENCE</scope>
    <source>
        <strain evidence="1">P1</strain>
    </source>
</reference>
<gene>
    <name evidence="1" type="ORF">LP422_15145</name>
</gene>
<evidence type="ECO:0000313" key="1">
    <source>
        <dbReference type="EMBL" id="UUZ43996.1"/>
    </source>
</evidence>
<name>A0AC61U1U5_9MICO</name>